<accession>A0A6J6UYX6</accession>
<evidence type="ECO:0000313" key="4">
    <source>
        <dbReference type="EMBL" id="CAB5027435.1"/>
    </source>
</evidence>
<evidence type="ECO:0000313" key="3">
    <source>
        <dbReference type="EMBL" id="CAB4933425.1"/>
    </source>
</evidence>
<dbReference type="EMBL" id="CAFBMH010000159">
    <property type="protein sequence ID" value="CAB4933425.1"/>
    <property type="molecule type" value="Genomic_DNA"/>
</dbReference>
<organism evidence="1">
    <name type="scientific">freshwater metagenome</name>
    <dbReference type="NCBI Taxonomy" id="449393"/>
    <lineage>
        <taxon>unclassified sequences</taxon>
        <taxon>metagenomes</taxon>
        <taxon>ecological metagenomes</taxon>
    </lineage>
</organism>
<evidence type="ECO:0000313" key="1">
    <source>
        <dbReference type="EMBL" id="CAB4764275.1"/>
    </source>
</evidence>
<evidence type="ECO:0000313" key="2">
    <source>
        <dbReference type="EMBL" id="CAB4820343.1"/>
    </source>
</evidence>
<dbReference type="EMBL" id="CAFBOS010000326">
    <property type="protein sequence ID" value="CAB5027435.1"/>
    <property type="molecule type" value="Genomic_DNA"/>
</dbReference>
<reference evidence="1" key="1">
    <citation type="submission" date="2020-05" db="EMBL/GenBank/DDBJ databases">
        <authorList>
            <person name="Chiriac C."/>
            <person name="Salcher M."/>
            <person name="Ghai R."/>
            <person name="Kavagutti S V."/>
        </authorList>
    </citation>
    <scope>NUCLEOTIDE SEQUENCE</scope>
</reference>
<dbReference type="EMBL" id="CAFABA010000018">
    <property type="protein sequence ID" value="CAB4820343.1"/>
    <property type="molecule type" value="Genomic_DNA"/>
</dbReference>
<proteinExistence type="predicted"/>
<dbReference type="AlphaFoldDB" id="A0A6J6UYX6"/>
<sequence length="50" mass="5111">MFGGVNTAVGLASDLGSGIVDRFRSLPMARSAVLADLPGVDASEGEDWSD</sequence>
<protein>
    <submittedName>
        <fullName evidence="1">Unannotated protein</fullName>
    </submittedName>
</protein>
<dbReference type="EMBL" id="CAEZYR010000126">
    <property type="protein sequence ID" value="CAB4764275.1"/>
    <property type="molecule type" value="Genomic_DNA"/>
</dbReference>
<name>A0A6J6UYX6_9ZZZZ</name>
<gene>
    <name evidence="1" type="ORF">UFOPK2754_02631</name>
    <name evidence="2" type="ORF">UFOPK3139_00659</name>
    <name evidence="3" type="ORF">UFOPK3543_02804</name>
    <name evidence="4" type="ORF">UFOPK3967_03162</name>
</gene>